<evidence type="ECO:0000313" key="2">
    <source>
        <dbReference type="EMBL" id="QKN23308.1"/>
    </source>
</evidence>
<dbReference type="EMBL" id="CP046161">
    <property type="protein sequence ID" value="QKO30011.1"/>
    <property type="molecule type" value="Genomic_DNA"/>
</dbReference>
<dbReference type="KEGG" id="clf:GJQ69_01665"/>
<dbReference type="RefSeq" id="WP_086036536.1">
    <property type="nucleotide sequence ID" value="NZ_CP046051.1"/>
</dbReference>
<dbReference type="Proteomes" id="UP000501316">
    <property type="component" value="Chromosome"/>
</dbReference>
<reference evidence="3" key="3">
    <citation type="journal article" date="2022" name="Int. J. Syst. Evol. Microbiol.">
        <title>Caproicibacterium lactatifermentans sp. nov., isolated from pit clay used for the production of Chinese strong aroma-type liquor.</title>
        <authorList>
            <person name="Wang H."/>
            <person name="Gu Y."/>
            <person name="Zhao D."/>
            <person name="Qiao Z."/>
            <person name="Zheng J."/>
            <person name="Gao J."/>
            <person name="Ren C."/>
            <person name="Xu Y."/>
        </authorList>
    </citation>
    <scope>NUCLEOTIDE SEQUENCE</scope>
    <source>
        <strain evidence="3">JNU-WLY1368</strain>
    </source>
</reference>
<sequence>MKASTLLKICAAAGAAAVGAALYDVYGKSTGVMLTGAGYAGILSKDDKPAAAFACTGMRPHKIARLTARTCGWVCAASAKKALQQKRKEAARHG</sequence>
<reference evidence="4 5" key="1">
    <citation type="submission" date="2019-11" db="EMBL/GenBank/DDBJ databases">
        <authorList>
            <person name="Ren C."/>
            <person name="Wang H."/>
            <person name="Xu Y."/>
        </authorList>
    </citation>
    <scope>NUCLEOTIDE SEQUENCE [LARGE SCALE GENOMIC DNA]</scope>
    <source>
        <strain evidence="5">JNU-WLY1368</strain>
        <strain evidence="2 4">LBM 19010</strain>
    </source>
</reference>
<evidence type="ECO:0000313" key="3">
    <source>
        <dbReference type="EMBL" id="QKO30011.1"/>
    </source>
</evidence>
<gene>
    <name evidence="2" type="ORF">GJQ69_01665</name>
    <name evidence="3" type="ORF">GKP14_02685</name>
</gene>
<proteinExistence type="predicted"/>
<accession>A0A859DNB2</accession>
<reference evidence="3" key="2">
    <citation type="journal article" date="2021" name="Appl. Environ. Microbiol.">
        <title>Adaptability of a Caproate-Producing Bacterium Contributes to Its Dominance in an Anaerobic Fermentation System.</title>
        <authorList>
            <person name="Wang H."/>
            <person name="Gu Y."/>
            <person name="Zhou W."/>
            <person name="Zhao D."/>
            <person name="Qiao Z."/>
            <person name="Zheng J."/>
            <person name="Gao J."/>
            <person name="Chen X."/>
            <person name="Ren C."/>
            <person name="Xu Y."/>
        </authorList>
    </citation>
    <scope>NUCLEOTIDE SEQUENCE</scope>
    <source>
        <strain evidence="3">JNU-WLY1368</strain>
    </source>
</reference>
<evidence type="ECO:0000256" key="1">
    <source>
        <dbReference type="SAM" id="SignalP"/>
    </source>
</evidence>
<keyword evidence="5" id="KW-1185">Reference proteome</keyword>
<keyword evidence="1" id="KW-0732">Signal</keyword>
<protein>
    <submittedName>
        <fullName evidence="2">Uncharacterized protein</fullName>
    </submittedName>
</protein>
<name>A0A859DNB2_9FIRM</name>
<evidence type="ECO:0000313" key="4">
    <source>
        <dbReference type="Proteomes" id="UP000501316"/>
    </source>
</evidence>
<dbReference type="Proteomes" id="UP000509623">
    <property type="component" value="Chromosome"/>
</dbReference>
<feature type="signal peptide" evidence="1">
    <location>
        <begin position="1"/>
        <end position="20"/>
    </location>
</feature>
<evidence type="ECO:0000313" key="5">
    <source>
        <dbReference type="Proteomes" id="UP000509623"/>
    </source>
</evidence>
<dbReference type="AlphaFoldDB" id="A0A859DNB2"/>
<feature type="chain" id="PRO_5044663958" evidence="1">
    <location>
        <begin position="21"/>
        <end position="94"/>
    </location>
</feature>
<dbReference type="EMBL" id="CP046051">
    <property type="protein sequence ID" value="QKN23308.1"/>
    <property type="molecule type" value="Genomic_DNA"/>
</dbReference>
<organism evidence="2 4">
    <name type="scientific">Caproicibacterium lactatifermentans</name>
    <dbReference type="NCBI Taxonomy" id="2666138"/>
    <lineage>
        <taxon>Bacteria</taxon>
        <taxon>Bacillati</taxon>
        <taxon>Bacillota</taxon>
        <taxon>Clostridia</taxon>
        <taxon>Eubacteriales</taxon>
        <taxon>Oscillospiraceae</taxon>
        <taxon>Caproicibacterium</taxon>
    </lineage>
</organism>